<evidence type="ECO:0000313" key="1">
    <source>
        <dbReference type="EMBL" id="KAJ7703180.1"/>
    </source>
</evidence>
<sequence length="83" mass="9463">MCQYDTTGVQYACGHYQVTSLDRKHDCGSKYCVKSRNHPRECRSFSCIQHYGPDLTQTTSISTAYCAPCQQAFFSNLPTRGRR</sequence>
<reference evidence="1" key="1">
    <citation type="submission" date="2023-03" db="EMBL/GenBank/DDBJ databases">
        <title>Massive genome expansion in bonnet fungi (Mycena s.s.) driven by repeated elements and novel gene families across ecological guilds.</title>
        <authorList>
            <consortium name="Lawrence Berkeley National Laboratory"/>
            <person name="Harder C.B."/>
            <person name="Miyauchi S."/>
            <person name="Viragh M."/>
            <person name="Kuo A."/>
            <person name="Thoen E."/>
            <person name="Andreopoulos B."/>
            <person name="Lu D."/>
            <person name="Skrede I."/>
            <person name="Drula E."/>
            <person name="Henrissat B."/>
            <person name="Morin E."/>
            <person name="Kohler A."/>
            <person name="Barry K."/>
            <person name="LaButti K."/>
            <person name="Morin E."/>
            <person name="Salamov A."/>
            <person name="Lipzen A."/>
            <person name="Mereny Z."/>
            <person name="Hegedus B."/>
            <person name="Baldrian P."/>
            <person name="Stursova M."/>
            <person name="Weitz H."/>
            <person name="Taylor A."/>
            <person name="Grigoriev I.V."/>
            <person name="Nagy L.G."/>
            <person name="Martin F."/>
            <person name="Kauserud H."/>
        </authorList>
    </citation>
    <scope>NUCLEOTIDE SEQUENCE</scope>
    <source>
        <strain evidence="1">CBHHK067</strain>
    </source>
</reference>
<proteinExistence type="predicted"/>
<keyword evidence="2" id="KW-1185">Reference proteome</keyword>
<dbReference type="EMBL" id="JARKIE010000013">
    <property type="protein sequence ID" value="KAJ7703180.1"/>
    <property type="molecule type" value="Genomic_DNA"/>
</dbReference>
<comment type="caution">
    <text evidence="1">The sequence shown here is derived from an EMBL/GenBank/DDBJ whole genome shotgun (WGS) entry which is preliminary data.</text>
</comment>
<organism evidence="1 2">
    <name type="scientific">Mycena rosella</name>
    <name type="common">Pink bonnet</name>
    <name type="synonym">Agaricus rosellus</name>
    <dbReference type="NCBI Taxonomy" id="1033263"/>
    <lineage>
        <taxon>Eukaryota</taxon>
        <taxon>Fungi</taxon>
        <taxon>Dikarya</taxon>
        <taxon>Basidiomycota</taxon>
        <taxon>Agaricomycotina</taxon>
        <taxon>Agaricomycetes</taxon>
        <taxon>Agaricomycetidae</taxon>
        <taxon>Agaricales</taxon>
        <taxon>Marasmiineae</taxon>
        <taxon>Mycenaceae</taxon>
        <taxon>Mycena</taxon>
    </lineage>
</organism>
<evidence type="ECO:0000313" key="2">
    <source>
        <dbReference type="Proteomes" id="UP001221757"/>
    </source>
</evidence>
<dbReference type="AlphaFoldDB" id="A0AAD7GQF6"/>
<accession>A0AAD7GQF6</accession>
<gene>
    <name evidence="1" type="ORF">B0H17DRAFT_1194397</name>
</gene>
<name>A0AAD7GQF6_MYCRO</name>
<protein>
    <submittedName>
        <fullName evidence="1">Uncharacterized protein</fullName>
    </submittedName>
</protein>
<dbReference type="Proteomes" id="UP001221757">
    <property type="component" value="Unassembled WGS sequence"/>
</dbReference>